<dbReference type="RefSeq" id="WP_188660856.1">
    <property type="nucleotide sequence ID" value="NZ_BMKC01000001.1"/>
</dbReference>
<dbReference type="PANTHER" id="PTHR45128:SF2">
    <property type="entry name" value="METHYLTRANSFERASE DOMAIN-CONTAINING PROTEIN"/>
    <property type="match status" value="1"/>
</dbReference>
<dbReference type="InterPro" id="IPR036388">
    <property type="entry name" value="WH-like_DNA-bd_sf"/>
</dbReference>
<dbReference type="Proteomes" id="UP000623419">
    <property type="component" value="Unassembled WGS sequence"/>
</dbReference>
<evidence type="ECO:0000313" key="4">
    <source>
        <dbReference type="Proteomes" id="UP000623419"/>
    </source>
</evidence>
<protein>
    <submittedName>
        <fullName evidence="3">SAM-dependent methyltransferase</fullName>
    </submittedName>
</protein>
<dbReference type="SUPFAM" id="SSF53335">
    <property type="entry name" value="S-adenosyl-L-methionine-dependent methyltransferases"/>
    <property type="match status" value="1"/>
</dbReference>
<dbReference type="Pfam" id="PF13847">
    <property type="entry name" value="Methyltransf_31"/>
    <property type="match status" value="1"/>
</dbReference>
<feature type="domain" description="Methyltransferase" evidence="1">
    <location>
        <begin position="177"/>
        <end position="283"/>
    </location>
</feature>
<evidence type="ECO:0000259" key="2">
    <source>
        <dbReference type="Pfam" id="PF21320"/>
    </source>
</evidence>
<reference evidence="4" key="1">
    <citation type="journal article" date="2019" name="Int. J. Syst. Evol. Microbiol.">
        <title>The Global Catalogue of Microorganisms (GCM) 10K type strain sequencing project: providing services to taxonomists for standard genome sequencing and annotation.</title>
        <authorList>
            <consortium name="The Broad Institute Genomics Platform"/>
            <consortium name="The Broad Institute Genome Sequencing Center for Infectious Disease"/>
            <person name="Wu L."/>
            <person name="Ma J."/>
        </authorList>
    </citation>
    <scope>NUCLEOTIDE SEQUENCE [LARGE SCALE GENOMIC DNA]</scope>
    <source>
        <strain evidence="4">CGMCC 1.15905</strain>
    </source>
</reference>
<dbReference type="InterPro" id="IPR048711">
    <property type="entry name" value="WHD_Rv2258c"/>
</dbReference>
<dbReference type="SUPFAM" id="SSF46785">
    <property type="entry name" value="Winged helix' DNA-binding domain"/>
    <property type="match status" value="1"/>
</dbReference>
<gene>
    <name evidence="3" type="ORF">GCM10011521_04790</name>
</gene>
<keyword evidence="4" id="KW-1185">Reference proteome</keyword>
<dbReference type="Gene3D" id="1.10.10.10">
    <property type="entry name" value="Winged helix-like DNA-binding domain superfamily/Winged helix DNA-binding domain"/>
    <property type="match status" value="1"/>
</dbReference>
<name>A0ABQ1HBI7_9GAMM</name>
<sequence length="357" mass="38337">MEHAATFDENKLNAFMGQVIGDLGGAYSVSMVKLGDRLGLYRALRDQGPATASELSRRTGCDARYLREWLCHQAASNYLHYDAGDGRFSLPVEQAMVFADENSPVYMIGGFENAESTIENYTKVAAAFRSGDGVAWGDQAHCMFCAVAKFFRPGYEHNLVQAWLPAIEGMVPRLEAGALVADVGCGHGHSTLIMAQAFPNSRFVGLDFHPGSIQDAIRHRDALGISADRVDFRVATATDFDGGPYDLVTCFDSLHDMGNPVGAASHVRSQLKDDGSWMVVEPMAGDSVQDNLHPVGRLFYAASTLICVPTALAQSPGLALGAQAGLRELSQVIGAGGFSRVSQVATTPFNQVLDARK</sequence>
<comment type="caution">
    <text evidence="3">The sequence shown here is derived from an EMBL/GenBank/DDBJ whole genome shotgun (WGS) entry which is preliminary data.</text>
</comment>
<accession>A0ABQ1HBI7</accession>
<dbReference type="Gene3D" id="3.40.50.150">
    <property type="entry name" value="Vaccinia Virus protein VP39"/>
    <property type="match status" value="1"/>
</dbReference>
<proteinExistence type="predicted"/>
<dbReference type="InterPro" id="IPR036390">
    <property type="entry name" value="WH_DNA-bd_sf"/>
</dbReference>
<dbReference type="InterPro" id="IPR053173">
    <property type="entry name" value="SAM-binding_MTase"/>
</dbReference>
<feature type="domain" description="S-adenosylmethionine-dependent methyltransferase Rv2258c-like winged HTH" evidence="2">
    <location>
        <begin position="31"/>
        <end position="97"/>
    </location>
</feature>
<dbReference type="InterPro" id="IPR025714">
    <property type="entry name" value="Methyltranfer_dom"/>
</dbReference>
<dbReference type="InterPro" id="IPR029063">
    <property type="entry name" value="SAM-dependent_MTases_sf"/>
</dbReference>
<dbReference type="GO" id="GO:0008168">
    <property type="term" value="F:methyltransferase activity"/>
    <property type="evidence" value="ECO:0007669"/>
    <property type="project" value="UniProtKB-KW"/>
</dbReference>
<evidence type="ECO:0000313" key="3">
    <source>
        <dbReference type="EMBL" id="GGA69631.1"/>
    </source>
</evidence>
<dbReference type="EMBL" id="BMKC01000001">
    <property type="protein sequence ID" value="GGA69631.1"/>
    <property type="molecule type" value="Genomic_DNA"/>
</dbReference>
<evidence type="ECO:0000259" key="1">
    <source>
        <dbReference type="Pfam" id="PF13847"/>
    </source>
</evidence>
<organism evidence="3 4">
    <name type="scientific">Arenimonas soli</name>
    <dbReference type="NCBI Taxonomy" id="2269504"/>
    <lineage>
        <taxon>Bacteria</taxon>
        <taxon>Pseudomonadati</taxon>
        <taxon>Pseudomonadota</taxon>
        <taxon>Gammaproteobacteria</taxon>
        <taxon>Lysobacterales</taxon>
        <taxon>Lysobacteraceae</taxon>
        <taxon>Arenimonas</taxon>
    </lineage>
</organism>
<keyword evidence="3" id="KW-0808">Transferase</keyword>
<dbReference type="PANTHER" id="PTHR45128">
    <property type="entry name" value="METHYLTRANSFERASE TYPE 11"/>
    <property type="match status" value="1"/>
</dbReference>
<keyword evidence="3" id="KW-0489">Methyltransferase</keyword>
<dbReference type="GO" id="GO:0032259">
    <property type="term" value="P:methylation"/>
    <property type="evidence" value="ECO:0007669"/>
    <property type="project" value="UniProtKB-KW"/>
</dbReference>
<dbReference type="CDD" id="cd02440">
    <property type="entry name" value="AdoMet_MTases"/>
    <property type="match status" value="1"/>
</dbReference>
<dbReference type="Pfam" id="PF21320">
    <property type="entry name" value="WHD_Rv2258c"/>
    <property type="match status" value="1"/>
</dbReference>